<reference evidence="1" key="1">
    <citation type="journal article" date="2020" name="Stud. Mycol.">
        <title>101 Dothideomycetes genomes: a test case for predicting lifestyles and emergence of pathogens.</title>
        <authorList>
            <person name="Haridas S."/>
            <person name="Albert R."/>
            <person name="Binder M."/>
            <person name="Bloem J."/>
            <person name="Labutti K."/>
            <person name="Salamov A."/>
            <person name="Andreopoulos B."/>
            <person name="Baker S."/>
            <person name="Barry K."/>
            <person name="Bills G."/>
            <person name="Bluhm B."/>
            <person name="Cannon C."/>
            <person name="Castanera R."/>
            <person name="Culley D."/>
            <person name="Daum C."/>
            <person name="Ezra D."/>
            <person name="Gonzalez J."/>
            <person name="Henrissat B."/>
            <person name="Kuo A."/>
            <person name="Liang C."/>
            <person name="Lipzen A."/>
            <person name="Lutzoni F."/>
            <person name="Magnuson J."/>
            <person name="Mondo S."/>
            <person name="Nolan M."/>
            <person name="Ohm R."/>
            <person name="Pangilinan J."/>
            <person name="Park H.-J."/>
            <person name="Ramirez L."/>
            <person name="Alfaro M."/>
            <person name="Sun H."/>
            <person name="Tritt A."/>
            <person name="Yoshinaga Y."/>
            <person name="Zwiers L.-H."/>
            <person name="Turgeon B."/>
            <person name="Goodwin S."/>
            <person name="Spatafora J."/>
            <person name="Crous P."/>
            <person name="Grigoriev I."/>
        </authorList>
    </citation>
    <scope>NUCLEOTIDE SEQUENCE</scope>
    <source>
        <strain evidence="1">CBS 207.26</strain>
    </source>
</reference>
<dbReference type="AlphaFoldDB" id="A0A6A6EW54"/>
<name>A0A6A6EW54_9PEZI</name>
<protein>
    <submittedName>
        <fullName evidence="1">Uncharacterized protein</fullName>
    </submittedName>
</protein>
<sequence length="98" mass="11045">MGECTIRQTFRVRVVHWCNRGAYLTPQKRLAPESLGSTEQRSCYFCYMQFTINSSRLLPEALVAGKRADRCGIREEGSLMFLLLCSSLPFCSASTNPS</sequence>
<proteinExistence type="predicted"/>
<dbReference type="EMBL" id="ML994610">
    <property type="protein sequence ID" value="KAF2195223.1"/>
    <property type="molecule type" value="Genomic_DNA"/>
</dbReference>
<evidence type="ECO:0000313" key="2">
    <source>
        <dbReference type="Proteomes" id="UP000800200"/>
    </source>
</evidence>
<dbReference type="Proteomes" id="UP000800200">
    <property type="component" value="Unassembled WGS sequence"/>
</dbReference>
<accession>A0A6A6EW54</accession>
<organism evidence="1 2">
    <name type="scientific">Zopfia rhizophila CBS 207.26</name>
    <dbReference type="NCBI Taxonomy" id="1314779"/>
    <lineage>
        <taxon>Eukaryota</taxon>
        <taxon>Fungi</taxon>
        <taxon>Dikarya</taxon>
        <taxon>Ascomycota</taxon>
        <taxon>Pezizomycotina</taxon>
        <taxon>Dothideomycetes</taxon>
        <taxon>Dothideomycetes incertae sedis</taxon>
        <taxon>Zopfiaceae</taxon>
        <taxon>Zopfia</taxon>
    </lineage>
</organism>
<gene>
    <name evidence="1" type="ORF">K469DRAFT_5511</name>
</gene>
<keyword evidence="2" id="KW-1185">Reference proteome</keyword>
<evidence type="ECO:0000313" key="1">
    <source>
        <dbReference type="EMBL" id="KAF2195223.1"/>
    </source>
</evidence>